<keyword evidence="2" id="KW-1185">Reference proteome</keyword>
<name>A0ABX0BQQ0_9PSEU</name>
<dbReference type="EMBL" id="JAAGNC010000094">
    <property type="protein sequence ID" value="NEC57855.1"/>
    <property type="molecule type" value="Genomic_DNA"/>
</dbReference>
<protein>
    <submittedName>
        <fullName evidence="1">Uncharacterized protein</fullName>
    </submittedName>
</protein>
<comment type="caution">
    <text evidence="1">The sequence shown here is derived from an EMBL/GenBank/DDBJ whole genome shotgun (WGS) entry which is preliminary data.</text>
</comment>
<reference evidence="1 2" key="1">
    <citation type="submission" date="2020-01" db="EMBL/GenBank/DDBJ databases">
        <title>Insect and environment-associated Actinomycetes.</title>
        <authorList>
            <person name="Currrie C."/>
            <person name="Chevrette M."/>
            <person name="Carlson C."/>
            <person name="Stubbendieck R."/>
            <person name="Wendt-Pienkowski E."/>
        </authorList>
    </citation>
    <scope>NUCLEOTIDE SEQUENCE [LARGE SCALE GENOMIC DNA]</scope>
    <source>
        <strain evidence="1 2">SID8386</strain>
    </source>
</reference>
<proteinExistence type="predicted"/>
<evidence type="ECO:0000313" key="1">
    <source>
        <dbReference type="EMBL" id="NEC57855.1"/>
    </source>
</evidence>
<organism evidence="1 2">
    <name type="scientific">Amycolatopsis rubida</name>
    <dbReference type="NCBI Taxonomy" id="112413"/>
    <lineage>
        <taxon>Bacteria</taxon>
        <taxon>Bacillati</taxon>
        <taxon>Actinomycetota</taxon>
        <taxon>Actinomycetes</taxon>
        <taxon>Pseudonocardiales</taxon>
        <taxon>Pseudonocardiaceae</taxon>
        <taxon>Amycolatopsis</taxon>
    </lineage>
</organism>
<sequence>MTGKAGAIALGGLMVEEEPRYVDGGDAVAGPDGNRWTFVTGWLESDEVRSIVKAGAVLAVDECSGWRWDVSLDDEAMKQVVTSETSHKLAKGKHPESVIFAPTLWRRVGGVDALVVLAEEAPNRRKVIEERREPYKFPFDDQ</sequence>
<accession>A0ABX0BQQ0</accession>
<gene>
    <name evidence="1" type="ORF">G3I59_20195</name>
</gene>
<dbReference type="Proteomes" id="UP000470404">
    <property type="component" value="Unassembled WGS sequence"/>
</dbReference>
<evidence type="ECO:0000313" key="2">
    <source>
        <dbReference type="Proteomes" id="UP000470404"/>
    </source>
</evidence>